<name>A0ABQ6MX01_9STRA</name>
<sequence length="88" mass="9725">MLPPWEAVVYEASEIAIAGGGSVAASRRGPITISTSRPGGFTLRDMVAAIEMVERRNRLPDDWCAGMDTHHVNFEGMRLYDKGEWGIF</sequence>
<evidence type="ECO:0000313" key="2">
    <source>
        <dbReference type="Proteomes" id="UP001165060"/>
    </source>
</evidence>
<dbReference type="Proteomes" id="UP001165060">
    <property type="component" value="Unassembled WGS sequence"/>
</dbReference>
<proteinExistence type="predicted"/>
<dbReference type="EMBL" id="BRYB01001831">
    <property type="protein sequence ID" value="GMI34568.1"/>
    <property type="molecule type" value="Genomic_DNA"/>
</dbReference>
<keyword evidence="2" id="KW-1185">Reference proteome</keyword>
<evidence type="ECO:0000313" key="1">
    <source>
        <dbReference type="EMBL" id="GMI34568.1"/>
    </source>
</evidence>
<reference evidence="1 2" key="1">
    <citation type="journal article" date="2023" name="Commun. Biol.">
        <title>Genome analysis of Parmales, the sister group of diatoms, reveals the evolutionary specialization of diatoms from phago-mixotrophs to photoautotrophs.</title>
        <authorList>
            <person name="Ban H."/>
            <person name="Sato S."/>
            <person name="Yoshikawa S."/>
            <person name="Yamada K."/>
            <person name="Nakamura Y."/>
            <person name="Ichinomiya M."/>
            <person name="Sato N."/>
            <person name="Blanc-Mathieu R."/>
            <person name="Endo H."/>
            <person name="Kuwata A."/>
            <person name="Ogata H."/>
        </authorList>
    </citation>
    <scope>NUCLEOTIDE SEQUENCE [LARGE SCALE GENOMIC DNA]</scope>
</reference>
<accession>A0ABQ6MX01</accession>
<gene>
    <name evidence="1" type="ORF">TeGR_g3406</name>
</gene>
<comment type="caution">
    <text evidence="1">The sequence shown here is derived from an EMBL/GenBank/DDBJ whole genome shotgun (WGS) entry which is preliminary data.</text>
</comment>
<protein>
    <submittedName>
        <fullName evidence="1">Uncharacterized protein</fullName>
    </submittedName>
</protein>
<organism evidence="1 2">
    <name type="scientific">Tetraparma gracilis</name>
    <dbReference type="NCBI Taxonomy" id="2962635"/>
    <lineage>
        <taxon>Eukaryota</taxon>
        <taxon>Sar</taxon>
        <taxon>Stramenopiles</taxon>
        <taxon>Ochrophyta</taxon>
        <taxon>Bolidophyceae</taxon>
        <taxon>Parmales</taxon>
        <taxon>Triparmaceae</taxon>
        <taxon>Tetraparma</taxon>
    </lineage>
</organism>